<dbReference type="Gene3D" id="3.40.50.720">
    <property type="entry name" value="NAD(P)-binding Rossmann-like Domain"/>
    <property type="match status" value="1"/>
</dbReference>
<evidence type="ECO:0008006" key="3">
    <source>
        <dbReference type="Google" id="ProtNLM"/>
    </source>
</evidence>
<dbReference type="HOGENOM" id="CLU_042635_0_0_11"/>
<dbReference type="Proteomes" id="UP000019225">
    <property type="component" value="Chromosome"/>
</dbReference>
<proteinExistence type="predicted"/>
<dbReference type="EMBL" id="CP007155">
    <property type="protein sequence ID" value="AHH94473.1"/>
    <property type="molecule type" value="Genomic_DNA"/>
</dbReference>
<reference evidence="1 2" key="1">
    <citation type="journal article" date="2014" name="BMC Genomics">
        <title>Complete genome sequence of producer of the glycopeptide antibiotic Aculeximycin Kutzneria albida DSM 43870T, a representative of minor genus of Pseudonocardiaceae.</title>
        <authorList>
            <person name="Rebets Y."/>
            <person name="Tokovenko B."/>
            <person name="Lushchyk I."/>
            <person name="Ruckert C."/>
            <person name="Zaburannyi N."/>
            <person name="Bechthold A."/>
            <person name="Kalinowski J."/>
            <person name="Luzhetskyy A."/>
        </authorList>
    </citation>
    <scope>NUCLEOTIDE SEQUENCE [LARGE SCALE GENOMIC DNA]</scope>
    <source>
        <strain evidence="1">DSM 43870</strain>
    </source>
</reference>
<dbReference type="OrthoDB" id="4426339at2"/>
<keyword evidence="2" id="KW-1185">Reference proteome</keyword>
<protein>
    <recommendedName>
        <fullName evidence="3">THIF-type NAD/FAD binding fold domain-containing protein</fullName>
    </recommendedName>
</protein>
<dbReference type="KEGG" id="kal:KALB_1100"/>
<dbReference type="InterPro" id="IPR035985">
    <property type="entry name" value="Ubiquitin-activating_enz"/>
</dbReference>
<sequence length="358" mass="37464">MDLTDQQLSGLPRRPRVLPGLVVLRRGEHEVQIGMDTRHGIVAEGLSAPLVALLSALNGERTVAELLALHAPDEAARAVQLLTQLTAAGLLDDASPEDGLGVGAPARLSADATVWALRTGEPRGRMAAARERAAVVVRGDGRIAVAVAVLLAASGVGWVRVVAEGQVLAEDTGTGYLDSDIGRPRQIAAVDAVHRAISGVCTDRLPPTRRPDLVVLTDLVVPPPQVIGPLVAENTPHLVIRMREGTGAVGPLVLPGRTCCLHCVDLQRADLDPTWPSVAVQVAGRTMPADLPGAQMTAGFGTAQALLALDWLLTGVGGPALWNRTTEVDPVRATLSHRVWAPHPDCYCGAAKSEEATV</sequence>
<evidence type="ECO:0000313" key="1">
    <source>
        <dbReference type="EMBL" id="AHH94473.1"/>
    </source>
</evidence>
<dbReference type="GO" id="GO:0008641">
    <property type="term" value="F:ubiquitin-like modifier activating enzyme activity"/>
    <property type="evidence" value="ECO:0007669"/>
    <property type="project" value="InterPro"/>
</dbReference>
<dbReference type="STRING" id="1449976.KALB_1100"/>
<accession>W5VZW6</accession>
<organism evidence="1 2">
    <name type="scientific">Kutzneria albida DSM 43870</name>
    <dbReference type="NCBI Taxonomy" id="1449976"/>
    <lineage>
        <taxon>Bacteria</taxon>
        <taxon>Bacillati</taxon>
        <taxon>Actinomycetota</taxon>
        <taxon>Actinomycetes</taxon>
        <taxon>Pseudonocardiales</taxon>
        <taxon>Pseudonocardiaceae</taxon>
        <taxon>Kutzneria</taxon>
    </lineage>
</organism>
<dbReference type="SUPFAM" id="SSF69572">
    <property type="entry name" value="Activating enzymes of the ubiquitin-like proteins"/>
    <property type="match status" value="1"/>
</dbReference>
<gene>
    <name evidence="1" type="ORF">KALB_1100</name>
</gene>
<evidence type="ECO:0000313" key="2">
    <source>
        <dbReference type="Proteomes" id="UP000019225"/>
    </source>
</evidence>
<dbReference type="AlphaFoldDB" id="W5VZW6"/>
<name>W5VZW6_9PSEU</name>
<dbReference type="RefSeq" id="WP_025354715.1">
    <property type="nucleotide sequence ID" value="NZ_CP007155.1"/>
</dbReference>
<dbReference type="eggNOG" id="COG0476">
    <property type="taxonomic scope" value="Bacteria"/>
</dbReference>